<evidence type="ECO:0000259" key="2">
    <source>
        <dbReference type="Pfam" id="PF13439"/>
    </source>
</evidence>
<feature type="domain" description="Glycosyltransferase subfamily 4-like N-terminal" evidence="2">
    <location>
        <begin position="13"/>
        <end position="199"/>
    </location>
</feature>
<dbReference type="CDD" id="cd03820">
    <property type="entry name" value="GT4_AmsD-like"/>
    <property type="match status" value="1"/>
</dbReference>
<sequence>MKVTFLVYNVFGMGGTVRTVVNTANYLVSKGYDIEIVSIRKTRKTPMFNLDSGISIQYLYDARRPKESTVLGSFKQLIKNYITKIPSFLIDRNEDLYHMFNIMTDIKLYRVLKTLKTDILITTIPSFNLLSAKYVSHNIIKVGQEHKVFDQHADTLKKKIYKHYHQLDVLTCLTDEEKNGFEKILSLSKEKIIKIPNGTEIPFQTANLKNKTIIAAGRYVPDKGFDLLIQAFALVKDEFPDWRVKIFGAGIEKEYLREEIFRTESYNNVFLMPKSNKLFDEMQTASIYALSSRHESFGMVIIEAMSVGLPCVAFNSLGPKELIKHEENGLLVDREDVVAFADSLARLMKSYDLREKLGNNAKTYAYHFSLDEIGHLWEKTLIKLSNERRKN</sequence>
<dbReference type="Pfam" id="PF13439">
    <property type="entry name" value="Glyco_transf_4"/>
    <property type="match status" value="1"/>
</dbReference>
<evidence type="ECO:0000313" key="3">
    <source>
        <dbReference type="EMBL" id="PXW92027.1"/>
    </source>
</evidence>
<dbReference type="PANTHER" id="PTHR12526">
    <property type="entry name" value="GLYCOSYLTRANSFERASE"/>
    <property type="match status" value="1"/>
</dbReference>
<keyword evidence="4" id="KW-1185">Reference proteome</keyword>
<dbReference type="Proteomes" id="UP000247922">
    <property type="component" value="Unassembled WGS sequence"/>
</dbReference>
<dbReference type="AlphaFoldDB" id="A0A2V3WHU6"/>
<dbReference type="Pfam" id="PF00534">
    <property type="entry name" value="Glycos_transf_1"/>
    <property type="match status" value="1"/>
</dbReference>
<dbReference type="RefSeq" id="WP_110250662.1">
    <property type="nucleotide sequence ID" value="NZ_QJJR01000003.1"/>
</dbReference>
<gene>
    <name evidence="3" type="ORF">DES38_10342</name>
</gene>
<dbReference type="EMBL" id="QJJR01000003">
    <property type="protein sequence ID" value="PXW92027.1"/>
    <property type="molecule type" value="Genomic_DNA"/>
</dbReference>
<keyword evidence="3" id="KW-0808">Transferase</keyword>
<dbReference type="OrthoDB" id="9787617at2"/>
<evidence type="ECO:0000313" key="4">
    <source>
        <dbReference type="Proteomes" id="UP000247922"/>
    </source>
</evidence>
<name>A0A2V3WHU6_9BACI</name>
<dbReference type="PANTHER" id="PTHR12526:SF627">
    <property type="entry name" value="D-RHAMNOSYLTRANSFERASE WBPZ"/>
    <property type="match status" value="1"/>
</dbReference>
<dbReference type="InterPro" id="IPR028098">
    <property type="entry name" value="Glyco_trans_4-like_N"/>
</dbReference>
<dbReference type="SUPFAM" id="SSF53756">
    <property type="entry name" value="UDP-Glycosyltransferase/glycogen phosphorylase"/>
    <property type="match status" value="1"/>
</dbReference>
<organism evidence="3 4">
    <name type="scientific">Streptohalobacillus salinus</name>
    <dbReference type="NCBI Taxonomy" id="621096"/>
    <lineage>
        <taxon>Bacteria</taxon>
        <taxon>Bacillati</taxon>
        <taxon>Bacillota</taxon>
        <taxon>Bacilli</taxon>
        <taxon>Bacillales</taxon>
        <taxon>Bacillaceae</taxon>
        <taxon>Streptohalobacillus</taxon>
    </lineage>
</organism>
<proteinExistence type="predicted"/>
<dbReference type="InterPro" id="IPR001296">
    <property type="entry name" value="Glyco_trans_1"/>
</dbReference>
<feature type="domain" description="Glycosyl transferase family 1" evidence="1">
    <location>
        <begin position="204"/>
        <end position="362"/>
    </location>
</feature>
<reference evidence="3 4" key="1">
    <citation type="submission" date="2018-05" db="EMBL/GenBank/DDBJ databases">
        <title>Genomic Encyclopedia of Type Strains, Phase IV (KMG-IV): sequencing the most valuable type-strain genomes for metagenomic binning, comparative biology and taxonomic classification.</title>
        <authorList>
            <person name="Goeker M."/>
        </authorList>
    </citation>
    <scope>NUCLEOTIDE SEQUENCE [LARGE SCALE GENOMIC DNA]</scope>
    <source>
        <strain evidence="3 4">DSM 22440</strain>
    </source>
</reference>
<comment type="caution">
    <text evidence="3">The sequence shown here is derived from an EMBL/GenBank/DDBJ whole genome shotgun (WGS) entry which is preliminary data.</text>
</comment>
<dbReference type="Gene3D" id="3.40.50.2000">
    <property type="entry name" value="Glycogen Phosphorylase B"/>
    <property type="match status" value="2"/>
</dbReference>
<evidence type="ECO:0000259" key="1">
    <source>
        <dbReference type="Pfam" id="PF00534"/>
    </source>
</evidence>
<dbReference type="GO" id="GO:0016757">
    <property type="term" value="F:glycosyltransferase activity"/>
    <property type="evidence" value="ECO:0007669"/>
    <property type="project" value="InterPro"/>
</dbReference>
<protein>
    <submittedName>
        <fullName evidence="3">Glycosyltransferase involved in cell wall biosynthesis</fullName>
    </submittedName>
</protein>
<accession>A0A2V3WHU6</accession>